<feature type="domain" description="Type I restriction modification DNA specificity" evidence="4">
    <location>
        <begin position="73"/>
        <end position="157"/>
    </location>
</feature>
<evidence type="ECO:0000256" key="1">
    <source>
        <dbReference type="ARBA" id="ARBA00010923"/>
    </source>
</evidence>
<dbReference type="Pfam" id="PF01420">
    <property type="entry name" value="Methylase_S"/>
    <property type="match status" value="1"/>
</dbReference>
<organism evidence="5">
    <name type="scientific">bioreactor metagenome</name>
    <dbReference type="NCBI Taxonomy" id="1076179"/>
    <lineage>
        <taxon>unclassified sequences</taxon>
        <taxon>metagenomes</taxon>
        <taxon>ecological metagenomes</taxon>
    </lineage>
</organism>
<dbReference type="GO" id="GO:0009307">
    <property type="term" value="P:DNA restriction-modification system"/>
    <property type="evidence" value="ECO:0007669"/>
    <property type="project" value="UniProtKB-KW"/>
</dbReference>
<name>A0A644Y5S9_9ZZZZ</name>
<comment type="similarity">
    <text evidence="1">Belongs to the type-I restriction system S methylase family.</text>
</comment>
<accession>A0A644Y5S9</accession>
<evidence type="ECO:0000313" key="5">
    <source>
        <dbReference type="EMBL" id="MPM21913.1"/>
    </source>
</evidence>
<proteinExistence type="inferred from homology"/>
<dbReference type="Gene3D" id="3.90.220.20">
    <property type="entry name" value="DNA methylase specificity domains"/>
    <property type="match status" value="1"/>
</dbReference>
<evidence type="ECO:0000256" key="2">
    <source>
        <dbReference type="ARBA" id="ARBA00022747"/>
    </source>
</evidence>
<dbReference type="AlphaFoldDB" id="A0A644Y5S9"/>
<gene>
    <name evidence="5" type="ORF">SDC9_68363</name>
</gene>
<sequence length="158" mass="18411">MYDRVSEKNDLSYTKEQIISVANMYFKPDSYITDEEYLRTYNVFLLGDIAFEGNKSKNYAHGRFVENTIGNGIVSHVFDVFRPKIDFDLLYWKYAINNERIMGDLLVRCTKASTMMTNLVAADFLKESLLVPSVEEQKKIGQYLTQLDNLITLHQRKD</sequence>
<dbReference type="SUPFAM" id="SSF116734">
    <property type="entry name" value="DNA methylase specificity domain"/>
    <property type="match status" value="1"/>
</dbReference>
<keyword evidence="2" id="KW-0680">Restriction system</keyword>
<dbReference type="EMBL" id="VSSQ01003695">
    <property type="protein sequence ID" value="MPM21913.1"/>
    <property type="molecule type" value="Genomic_DNA"/>
</dbReference>
<dbReference type="InterPro" id="IPR044946">
    <property type="entry name" value="Restrct_endonuc_typeI_TRD_sf"/>
</dbReference>
<reference evidence="5" key="1">
    <citation type="submission" date="2019-08" db="EMBL/GenBank/DDBJ databases">
        <authorList>
            <person name="Kucharzyk K."/>
            <person name="Murdoch R.W."/>
            <person name="Higgins S."/>
            <person name="Loffler F."/>
        </authorList>
    </citation>
    <scope>NUCLEOTIDE SEQUENCE</scope>
</reference>
<protein>
    <recommendedName>
        <fullName evidence="4">Type I restriction modification DNA specificity domain-containing protein</fullName>
    </recommendedName>
</protein>
<dbReference type="InterPro" id="IPR052021">
    <property type="entry name" value="Type-I_RS_S_subunit"/>
</dbReference>
<dbReference type="GO" id="GO:0003677">
    <property type="term" value="F:DNA binding"/>
    <property type="evidence" value="ECO:0007669"/>
    <property type="project" value="UniProtKB-KW"/>
</dbReference>
<dbReference type="PANTHER" id="PTHR30408:SF12">
    <property type="entry name" value="TYPE I RESTRICTION ENZYME MJAVIII SPECIFICITY SUBUNIT"/>
    <property type="match status" value="1"/>
</dbReference>
<evidence type="ECO:0000259" key="4">
    <source>
        <dbReference type="Pfam" id="PF01420"/>
    </source>
</evidence>
<comment type="caution">
    <text evidence="5">The sequence shown here is derived from an EMBL/GenBank/DDBJ whole genome shotgun (WGS) entry which is preliminary data.</text>
</comment>
<dbReference type="PANTHER" id="PTHR30408">
    <property type="entry name" value="TYPE-1 RESTRICTION ENZYME ECOKI SPECIFICITY PROTEIN"/>
    <property type="match status" value="1"/>
</dbReference>
<dbReference type="InterPro" id="IPR000055">
    <property type="entry name" value="Restrct_endonuc_typeI_TRD"/>
</dbReference>
<evidence type="ECO:0000256" key="3">
    <source>
        <dbReference type="ARBA" id="ARBA00023125"/>
    </source>
</evidence>
<keyword evidence="3" id="KW-0238">DNA-binding</keyword>